<evidence type="ECO:0000256" key="1">
    <source>
        <dbReference type="SAM" id="MobiDB-lite"/>
    </source>
</evidence>
<proteinExistence type="predicted"/>
<organism evidence="2 3">
    <name type="scientific">Apiospora arundinis</name>
    <dbReference type="NCBI Taxonomy" id="335852"/>
    <lineage>
        <taxon>Eukaryota</taxon>
        <taxon>Fungi</taxon>
        <taxon>Dikarya</taxon>
        <taxon>Ascomycota</taxon>
        <taxon>Pezizomycotina</taxon>
        <taxon>Sordariomycetes</taxon>
        <taxon>Xylariomycetidae</taxon>
        <taxon>Amphisphaeriales</taxon>
        <taxon>Apiosporaceae</taxon>
        <taxon>Apiospora</taxon>
    </lineage>
</organism>
<accession>A0ABR2J969</accession>
<gene>
    <name evidence="2" type="ORF">PGQ11_004364</name>
</gene>
<feature type="compositionally biased region" description="Acidic residues" evidence="1">
    <location>
        <begin position="1"/>
        <end position="18"/>
    </location>
</feature>
<evidence type="ECO:0000313" key="2">
    <source>
        <dbReference type="EMBL" id="KAK8873850.1"/>
    </source>
</evidence>
<name>A0ABR2J969_9PEZI</name>
<dbReference type="EMBL" id="JAPCWZ010000003">
    <property type="protein sequence ID" value="KAK8873850.1"/>
    <property type="molecule type" value="Genomic_DNA"/>
</dbReference>
<evidence type="ECO:0000313" key="3">
    <source>
        <dbReference type="Proteomes" id="UP001390339"/>
    </source>
</evidence>
<reference evidence="2 3" key="1">
    <citation type="journal article" date="2024" name="IMA Fungus">
        <title>Apiospora arundinis, a panoply of carbohydrate-active enzymes and secondary metabolites.</title>
        <authorList>
            <person name="Sorensen T."/>
            <person name="Petersen C."/>
            <person name="Muurmann A.T."/>
            <person name="Christiansen J.V."/>
            <person name="Brundto M.L."/>
            <person name="Overgaard C.K."/>
            <person name="Boysen A.T."/>
            <person name="Wollenberg R.D."/>
            <person name="Larsen T.O."/>
            <person name="Sorensen J.L."/>
            <person name="Nielsen K.L."/>
            <person name="Sondergaard T.E."/>
        </authorList>
    </citation>
    <scope>NUCLEOTIDE SEQUENCE [LARGE SCALE GENOMIC DNA]</scope>
    <source>
        <strain evidence="2 3">AAU 773</strain>
    </source>
</reference>
<sequence length="61" mass="6966">MGTYDDEKDSDEPSDAEAGDPGSSANSTEHGTLEHAQKFWFCFWRRMTANCRIRQVDEPKL</sequence>
<dbReference type="Proteomes" id="UP001390339">
    <property type="component" value="Unassembled WGS sequence"/>
</dbReference>
<protein>
    <submittedName>
        <fullName evidence="2">Uncharacterized protein</fullName>
    </submittedName>
</protein>
<feature type="region of interest" description="Disordered" evidence="1">
    <location>
        <begin position="1"/>
        <end position="31"/>
    </location>
</feature>
<keyword evidence="3" id="KW-1185">Reference proteome</keyword>
<comment type="caution">
    <text evidence="2">The sequence shown here is derived from an EMBL/GenBank/DDBJ whole genome shotgun (WGS) entry which is preliminary data.</text>
</comment>